<dbReference type="Proteomes" id="UP000321570">
    <property type="component" value="Unassembled WGS sequence"/>
</dbReference>
<keyword evidence="2" id="KW-1185">Reference proteome</keyword>
<dbReference type="SUPFAM" id="SSF56672">
    <property type="entry name" value="DNA/RNA polymerases"/>
    <property type="match status" value="1"/>
</dbReference>
<gene>
    <name evidence="1" type="ORF">WMSIL1_LOCUS6322</name>
</gene>
<proteinExistence type="predicted"/>
<reference evidence="1 2" key="1">
    <citation type="submission" date="2019-07" db="EMBL/GenBank/DDBJ databases">
        <authorList>
            <person name="Jastrzebski P J."/>
            <person name="Paukszto L."/>
            <person name="Jastrzebski P J."/>
        </authorList>
    </citation>
    <scope>NUCLEOTIDE SEQUENCE [LARGE SCALE GENOMIC DNA]</scope>
    <source>
        <strain evidence="1 2">WMS-il1</strain>
    </source>
</reference>
<dbReference type="Gene3D" id="3.10.10.10">
    <property type="entry name" value="HIV Type 1 Reverse Transcriptase, subunit A, domain 1"/>
    <property type="match status" value="1"/>
</dbReference>
<protein>
    <submittedName>
        <fullName evidence="1">Uncharacterized protein</fullName>
    </submittedName>
</protein>
<evidence type="ECO:0000313" key="2">
    <source>
        <dbReference type="Proteomes" id="UP000321570"/>
    </source>
</evidence>
<dbReference type="EMBL" id="CABIJS010000222">
    <property type="protein sequence ID" value="VUZ47201.1"/>
    <property type="molecule type" value="Genomic_DNA"/>
</dbReference>
<name>A0A564YIV1_HYMDI</name>
<dbReference type="InterPro" id="IPR043502">
    <property type="entry name" value="DNA/RNA_pol_sf"/>
</dbReference>
<feature type="non-terminal residue" evidence="1">
    <location>
        <position position="1"/>
    </location>
</feature>
<organism evidence="1 2">
    <name type="scientific">Hymenolepis diminuta</name>
    <name type="common">Rat tapeworm</name>
    <dbReference type="NCBI Taxonomy" id="6216"/>
    <lineage>
        <taxon>Eukaryota</taxon>
        <taxon>Metazoa</taxon>
        <taxon>Spiralia</taxon>
        <taxon>Lophotrochozoa</taxon>
        <taxon>Platyhelminthes</taxon>
        <taxon>Cestoda</taxon>
        <taxon>Eucestoda</taxon>
        <taxon>Cyclophyllidea</taxon>
        <taxon>Hymenolepididae</taxon>
        <taxon>Hymenolepis</taxon>
    </lineage>
</organism>
<sequence length="132" mass="15261">PNCYSITCIQSSVSPFYPFLKKFPDLTNPVCRDTSENHFATHSIITHGNHVKARVHRLALTRYEIAKGEFERMFVLGIIRNSFSNWLFTHYMVLKKFSVWCSCGYYHGLSSVTVTDNYPMSDIKKLLIQSSE</sequence>
<accession>A0A564YIV1</accession>
<evidence type="ECO:0000313" key="1">
    <source>
        <dbReference type="EMBL" id="VUZ47201.1"/>
    </source>
</evidence>
<dbReference type="AlphaFoldDB" id="A0A564YIV1"/>